<feature type="domain" description="Glycosyltransferase 2-like" evidence="2">
    <location>
        <begin position="26"/>
        <end position="187"/>
    </location>
</feature>
<evidence type="ECO:0000313" key="3">
    <source>
        <dbReference type="EMBL" id="UTI65058.1"/>
    </source>
</evidence>
<dbReference type="InterPro" id="IPR029044">
    <property type="entry name" value="Nucleotide-diphossugar_trans"/>
</dbReference>
<reference evidence="3 4" key="1">
    <citation type="submission" date="2022-06" db="EMBL/GenBank/DDBJ databases">
        <title>Paraconexibacter antarcticus.</title>
        <authorList>
            <person name="Kim C.S."/>
        </authorList>
    </citation>
    <scope>NUCLEOTIDE SEQUENCE [LARGE SCALE GENOMIC DNA]</scope>
    <source>
        <strain evidence="3 4">02-257</strain>
    </source>
</reference>
<evidence type="ECO:0000259" key="2">
    <source>
        <dbReference type="Pfam" id="PF00535"/>
    </source>
</evidence>
<dbReference type="CDD" id="cd04179">
    <property type="entry name" value="DPM_DPG-synthase_like"/>
    <property type="match status" value="1"/>
</dbReference>
<dbReference type="SUPFAM" id="SSF53448">
    <property type="entry name" value="Nucleotide-diphospho-sugar transferases"/>
    <property type="match status" value="1"/>
</dbReference>
<dbReference type="PANTHER" id="PTHR48090:SF7">
    <property type="entry name" value="RFBJ PROTEIN"/>
    <property type="match status" value="1"/>
</dbReference>
<accession>A0ABY5DSR3</accession>
<comment type="similarity">
    <text evidence="1">Belongs to the glycosyltransferase 2 family.</text>
</comment>
<proteinExistence type="inferred from homology"/>
<dbReference type="Gene3D" id="3.90.550.10">
    <property type="entry name" value="Spore Coat Polysaccharide Biosynthesis Protein SpsA, Chain A"/>
    <property type="match status" value="1"/>
</dbReference>
<dbReference type="InterPro" id="IPR050256">
    <property type="entry name" value="Glycosyltransferase_2"/>
</dbReference>
<dbReference type="InterPro" id="IPR001173">
    <property type="entry name" value="Glyco_trans_2-like"/>
</dbReference>
<evidence type="ECO:0000313" key="4">
    <source>
        <dbReference type="Proteomes" id="UP001056035"/>
    </source>
</evidence>
<dbReference type="Proteomes" id="UP001056035">
    <property type="component" value="Chromosome"/>
</dbReference>
<dbReference type="EMBL" id="CP098502">
    <property type="protein sequence ID" value="UTI65058.1"/>
    <property type="molecule type" value="Genomic_DNA"/>
</dbReference>
<name>A0ABY5DSR3_9ACTN</name>
<protein>
    <submittedName>
        <fullName evidence="3">Glycosyltransferase family 2 protein</fullName>
    </submittedName>
</protein>
<gene>
    <name evidence="3" type="ORF">NBH00_02345</name>
</gene>
<sequence>MTSDSAAPAALDDADAGLLADRTVVVVMPAYNAANTLRLTLDAIPPGWVDEIILVDDNSSDSTVEVAEQLNLRVISHPHNVGYGGNQKTCYMEALRHGADVVIMLHPDGQYDPSLIPSLVRPILRDEADMVLGSRFKSPGGALKGGMPMYKFISNRFLTETENLVLGQKFTELHTGYRAYSRAFLETVPFLRNSTDFVFDSEVIAQAVALDQRVTEVAVETRYFPEASSASLSQSLVYGSKTLLTMVRYFLHRRGLVRSRLFRP</sequence>
<dbReference type="PANTHER" id="PTHR48090">
    <property type="entry name" value="UNDECAPRENYL-PHOSPHATE 4-DEOXY-4-FORMAMIDO-L-ARABINOSE TRANSFERASE-RELATED"/>
    <property type="match status" value="1"/>
</dbReference>
<dbReference type="RefSeq" id="WP_254571748.1">
    <property type="nucleotide sequence ID" value="NZ_CP098502.1"/>
</dbReference>
<evidence type="ECO:0000256" key="1">
    <source>
        <dbReference type="ARBA" id="ARBA00006739"/>
    </source>
</evidence>
<keyword evidence="4" id="KW-1185">Reference proteome</keyword>
<organism evidence="3 4">
    <name type="scientific">Paraconexibacter antarcticus</name>
    <dbReference type="NCBI Taxonomy" id="2949664"/>
    <lineage>
        <taxon>Bacteria</taxon>
        <taxon>Bacillati</taxon>
        <taxon>Actinomycetota</taxon>
        <taxon>Thermoleophilia</taxon>
        <taxon>Solirubrobacterales</taxon>
        <taxon>Paraconexibacteraceae</taxon>
        <taxon>Paraconexibacter</taxon>
    </lineage>
</organism>
<dbReference type="Pfam" id="PF00535">
    <property type="entry name" value="Glycos_transf_2"/>
    <property type="match status" value="1"/>
</dbReference>